<sequence>MRYDLWVITHGLTATITSVVDALDGLLLVDLIHLAASDRRNYWSRLKVALLGFRSVATGLPRVERAARVVGLGVAETAVAGSEVMISMSVVPETIVWEVA</sequence>
<evidence type="ECO:0000313" key="2">
    <source>
        <dbReference type="Proteomes" id="UP001222027"/>
    </source>
</evidence>
<proteinExistence type="predicted"/>
<dbReference type="EMBL" id="JAQQAF010000006">
    <property type="protein sequence ID" value="KAJ8476694.1"/>
    <property type="molecule type" value="Genomic_DNA"/>
</dbReference>
<gene>
    <name evidence="1" type="ORF">OPV22_020421</name>
</gene>
<reference evidence="1 2" key="1">
    <citation type="submission" date="2022-12" db="EMBL/GenBank/DDBJ databases">
        <title>Chromosome-scale assembly of the Ensete ventricosum genome.</title>
        <authorList>
            <person name="Dussert Y."/>
            <person name="Stocks J."/>
            <person name="Wendawek A."/>
            <person name="Woldeyes F."/>
            <person name="Nichols R.A."/>
            <person name="Borrell J.S."/>
        </authorList>
    </citation>
    <scope>NUCLEOTIDE SEQUENCE [LARGE SCALE GENOMIC DNA]</scope>
    <source>
        <strain evidence="2">cv. Maze</strain>
        <tissue evidence="1">Seeds</tissue>
    </source>
</reference>
<dbReference type="AlphaFoldDB" id="A0AAV8QPS2"/>
<accession>A0AAV8QPS2</accession>
<keyword evidence="2" id="KW-1185">Reference proteome</keyword>
<evidence type="ECO:0000313" key="1">
    <source>
        <dbReference type="EMBL" id="KAJ8476694.1"/>
    </source>
</evidence>
<organism evidence="1 2">
    <name type="scientific">Ensete ventricosum</name>
    <name type="common">Abyssinian banana</name>
    <name type="synonym">Musa ensete</name>
    <dbReference type="NCBI Taxonomy" id="4639"/>
    <lineage>
        <taxon>Eukaryota</taxon>
        <taxon>Viridiplantae</taxon>
        <taxon>Streptophyta</taxon>
        <taxon>Embryophyta</taxon>
        <taxon>Tracheophyta</taxon>
        <taxon>Spermatophyta</taxon>
        <taxon>Magnoliopsida</taxon>
        <taxon>Liliopsida</taxon>
        <taxon>Zingiberales</taxon>
        <taxon>Musaceae</taxon>
        <taxon>Ensete</taxon>
    </lineage>
</organism>
<comment type="caution">
    <text evidence="1">The sequence shown here is derived from an EMBL/GenBank/DDBJ whole genome shotgun (WGS) entry which is preliminary data.</text>
</comment>
<dbReference type="Proteomes" id="UP001222027">
    <property type="component" value="Unassembled WGS sequence"/>
</dbReference>
<protein>
    <submittedName>
        <fullName evidence="1">Uncharacterized protein</fullName>
    </submittedName>
</protein>
<name>A0AAV8QPS2_ENSVE</name>